<evidence type="ECO:0000256" key="2">
    <source>
        <dbReference type="SAM" id="MobiDB-lite"/>
    </source>
</evidence>
<organism evidence="4 5">
    <name type="scientific">Mytilus edulis</name>
    <name type="common">Blue mussel</name>
    <dbReference type="NCBI Taxonomy" id="6550"/>
    <lineage>
        <taxon>Eukaryota</taxon>
        <taxon>Metazoa</taxon>
        <taxon>Spiralia</taxon>
        <taxon>Lophotrochozoa</taxon>
        <taxon>Mollusca</taxon>
        <taxon>Bivalvia</taxon>
        <taxon>Autobranchia</taxon>
        <taxon>Pteriomorphia</taxon>
        <taxon>Mytilida</taxon>
        <taxon>Mytiloidea</taxon>
        <taxon>Mytilidae</taxon>
        <taxon>Mytilinae</taxon>
        <taxon>Mytilus</taxon>
    </lineage>
</organism>
<feature type="coiled-coil region" evidence="1">
    <location>
        <begin position="85"/>
        <end position="112"/>
    </location>
</feature>
<sequence>MEAQRAQHIVLDKSHIDILNSIHKLQSTQEEHTSMINNLQSAIDKKTTIKEEHELNAKQLFDPLKRREIEAQNLDTEFCDNQGPIEICTEKIEVCEKKIKEMEQKINVIGEKSINTQERLNDLTLQLFNLKCNYDTSFKEIDERFTKQDGQMAKFDGQLTKQDEQLANYGKQMAEQDEMIATCVKDIDDIKKKPYDSDDSPDGRKRKRLQDDTKALIEEDLREGTFVITKAVADGLSLLKQNGVLLITGYAGTGKSRIGRHVLHMYCNDDISYNCIKLNTLDEWEDMVSREDNVVILLDDIFGETNCIYNKEKDIPILDKVHAYICKGNIKVIITIRDTVKRQCQDIFDSHRLFKFDCIDLSSDRYELSRSEKADVLTKYMQIVRQADFEDEAGFVDCNGLTILKSEEFWKITNESPVKGFPLAIYQPTEALLEEMNEIRCKGYDHRKYMIQYAVMVHTAINGNCIYPDEGWDRRQVEKIIHAIYEKTVILKKCNISDAVTELKGSYLVFRTHEMSYRFHHPTLQESVILSFAQIDEGNINKIIPLLSWSFIMKMVKSDSYIEKGRSYIENSTK</sequence>
<evidence type="ECO:0000256" key="1">
    <source>
        <dbReference type="SAM" id="Coils"/>
    </source>
</evidence>
<dbReference type="EMBL" id="CAJPWZ010002532">
    <property type="protein sequence ID" value="CAG2239686.1"/>
    <property type="molecule type" value="Genomic_DNA"/>
</dbReference>
<dbReference type="OrthoDB" id="6149069at2759"/>
<dbReference type="Pfam" id="PF20720">
    <property type="entry name" value="nSTAND3"/>
    <property type="match status" value="1"/>
</dbReference>
<comment type="caution">
    <text evidence="4">The sequence shown here is derived from an EMBL/GenBank/DDBJ whole genome shotgun (WGS) entry which is preliminary data.</text>
</comment>
<evidence type="ECO:0000259" key="3">
    <source>
        <dbReference type="Pfam" id="PF20720"/>
    </source>
</evidence>
<protein>
    <recommendedName>
        <fullName evidence="3">Novel STAND NTPase 3 domain-containing protein</fullName>
    </recommendedName>
</protein>
<gene>
    <name evidence="4" type="ORF">MEDL_52023</name>
</gene>
<feature type="domain" description="Novel STAND NTPase 3" evidence="3">
    <location>
        <begin position="226"/>
        <end position="382"/>
    </location>
</feature>
<keyword evidence="5" id="KW-1185">Reference proteome</keyword>
<reference evidence="4" key="1">
    <citation type="submission" date="2021-03" db="EMBL/GenBank/DDBJ databases">
        <authorList>
            <person name="Bekaert M."/>
        </authorList>
    </citation>
    <scope>NUCLEOTIDE SEQUENCE</scope>
</reference>
<dbReference type="InterPro" id="IPR027417">
    <property type="entry name" value="P-loop_NTPase"/>
</dbReference>
<dbReference type="SUPFAM" id="SSF52540">
    <property type="entry name" value="P-loop containing nucleoside triphosphate hydrolases"/>
    <property type="match status" value="1"/>
</dbReference>
<dbReference type="AlphaFoldDB" id="A0A8S3UF37"/>
<keyword evidence="1" id="KW-0175">Coiled coil</keyword>
<dbReference type="InterPro" id="IPR049050">
    <property type="entry name" value="nSTAND3"/>
</dbReference>
<name>A0A8S3UF37_MYTED</name>
<feature type="region of interest" description="Disordered" evidence="2">
    <location>
        <begin position="192"/>
        <end position="211"/>
    </location>
</feature>
<dbReference type="Proteomes" id="UP000683360">
    <property type="component" value="Unassembled WGS sequence"/>
</dbReference>
<proteinExistence type="predicted"/>
<evidence type="ECO:0000313" key="5">
    <source>
        <dbReference type="Proteomes" id="UP000683360"/>
    </source>
</evidence>
<evidence type="ECO:0000313" key="4">
    <source>
        <dbReference type="EMBL" id="CAG2239686.1"/>
    </source>
</evidence>
<accession>A0A8S3UF37</accession>